<dbReference type="GO" id="GO:0051301">
    <property type="term" value="P:cell division"/>
    <property type="evidence" value="ECO:0007669"/>
    <property type="project" value="UniProtKB-KW"/>
</dbReference>
<comment type="subcellular location">
    <subcellularLocation>
        <location evidence="10">Cell membrane</location>
        <topology evidence="10">Peripheral membrane protein</topology>
        <orientation evidence="10">Cytoplasmic side</orientation>
    </subcellularLocation>
</comment>
<dbReference type="EC" id="2.4.1.227" evidence="10"/>
<dbReference type="GO" id="GO:0005975">
    <property type="term" value="P:carbohydrate metabolic process"/>
    <property type="evidence" value="ECO:0007669"/>
    <property type="project" value="InterPro"/>
</dbReference>
<dbReference type="InterPro" id="IPR006009">
    <property type="entry name" value="GlcNAc_MurG"/>
</dbReference>
<feature type="domain" description="Glycosyltransferase family 28 N-terminal" evidence="12">
    <location>
        <begin position="13"/>
        <end position="155"/>
    </location>
</feature>
<keyword evidence="9 10" id="KW-0961">Cell wall biogenesis/degradation</keyword>
<organism evidence="14 15">
    <name type="scientific">Candidatus Dojkabacteria bacterium</name>
    <dbReference type="NCBI Taxonomy" id="2099670"/>
    <lineage>
        <taxon>Bacteria</taxon>
        <taxon>Candidatus Dojkabacteria</taxon>
    </lineage>
</organism>
<evidence type="ECO:0000256" key="8">
    <source>
        <dbReference type="ARBA" id="ARBA00023306"/>
    </source>
</evidence>
<evidence type="ECO:0000256" key="6">
    <source>
        <dbReference type="ARBA" id="ARBA00022984"/>
    </source>
</evidence>
<evidence type="ECO:0000256" key="2">
    <source>
        <dbReference type="ARBA" id="ARBA00022618"/>
    </source>
</evidence>
<evidence type="ECO:0000313" key="14">
    <source>
        <dbReference type="EMBL" id="MCA9383222.1"/>
    </source>
</evidence>
<reference evidence="14" key="1">
    <citation type="submission" date="2020-04" db="EMBL/GenBank/DDBJ databases">
        <authorList>
            <person name="Zhang T."/>
        </authorList>
    </citation>
    <scope>NUCLEOTIDE SEQUENCE</scope>
    <source>
        <strain evidence="14">HKST-UBA14</strain>
    </source>
</reference>
<evidence type="ECO:0000313" key="15">
    <source>
        <dbReference type="Proteomes" id="UP000783287"/>
    </source>
</evidence>
<evidence type="ECO:0000256" key="11">
    <source>
        <dbReference type="SAM" id="Phobius"/>
    </source>
</evidence>
<evidence type="ECO:0000256" key="7">
    <source>
        <dbReference type="ARBA" id="ARBA00023136"/>
    </source>
</evidence>
<sequence length="388" mass="43315">MQTNKSKKIMLIGGHLTPALATLSELQNRGYSNFIWVGKKHVQTASSAESPEYKLITAQNIPFISFKAGKIWRKWTLKTLGKALYNLLLIPAGFIHALFILIVHRPRIVVSFGGYIALPLVIAAKVLFIKSVTHEQTLTSGLANRLIAKFADRILISWEKTKSIFMQSKVAFTGNPIRREVLENTTNIINFNNSLPVIYVTGGNQGANTINWRLREFLPQLLEKANVIHQTGNSTLTNDYQKSLALKKSLPKELSERYLVWDNIFGNEIGEIFAKADLLVSRSGANTVTEILATGKLSVLIPIPWASQNEQLLNANLVADTGLGFVLEQYDEMQPQELFDAINLGLDALNNNQGFNKVPLNECKEKASKLIKMDASMLIVDELERLID</sequence>
<dbReference type="CDD" id="cd03785">
    <property type="entry name" value="GT28_MurG"/>
    <property type="match status" value="1"/>
</dbReference>
<dbReference type="PANTHER" id="PTHR21015">
    <property type="entry name" value="UDP-N-ACETYLGLUCOSAMINE--N-ACETYLMURAMYL-(PENTAPEPTIDE) PYROPHOSPHORYL-UNDECAPRENOL N-ACETYLGLUCOSAMINE TRANSFERASE 1"/>
    <property type="match status" value="1"/>
</dbReference>
<feature type="binding site" evidence="10">
    <location>
        <position position="178"/>
    </location>
    <ligand>
        <name>UDP-N-acetyl-alpha-D-glucosamine</name>
        <dbReference type="ChEBI" id="CHEBI:57705"/>
    </ligand>
</feature>
<dbReference type="Proteomes" id="UP000783287">
    <property type="component" value="Unassembled WGS sequence"/>
</dbReference>
<comment type="pathway">
    <text evidence="10">Cell wall biogenesis; peptidoglycan biosynthesis.</text>
</comment>
<keyword evidence="7 10" id="KW-0472">Membrane</keyword>
<dbReference type="InterPro" id="IPR004276">
    <property type="entry name" value="GlycoTrans_28_N"/>
</dbReference>
<evidence type="ECO:0000256" key="3">
    <source>
        <dbReference type="ARBA" id="ARBA00022676"/>
    </source>
</evidence>
<evidence type="ECO:0000256" key="9">
    <source>
        <dbReference type="ARBA" id="ARBA00023316"/>
    </source>
</evidence>
<dbReference type="InterPro" id="IPR007235">
    <property type="entry name" value="Glyco_trans_28_C"/>
</dbReference>
<keyword evidence="1 10" id="KW-1003">Cell membrane</keyword>
<accession>A0A955L5H3</accession>
<keyword evidence="5 10" id="KW-0133">Cell shape</keyword>
<evidence type="ECO:0000259" key="12">
    <source>
        <dbReference type="Pfam" id="PF03033"/>
    </source>
</evidence>
<dbReference type="Gene3D" id="3.40.50.2000">
    <property type="entry name" value="Glycogen Phosphorylase B"/>
    <property type="match status" value="2"/>
</dbReference>
<dbReference type="PANTHER" id="PTHR21015:SF22">
    <property type="entry name" value="GLYCOSYLTRANSFERASE"/>
    <property type="match status" value="1"/>
</dbReference>
<dbReference type="Pfam" id="PF03033">
    <property type="entry name" value="Glyco_transf_28"/>
    <property type="match status" value="1"/>
</dbReference>
<dbReference type="GO" id="GO:0009252">
    <property type="term" value="P:peptidoglycan biosynthetic process"/>
    <property type="evidence" value="ECO:0007669"/>
    <property type="project" value="UniProtKB-UniRule"/>
</dbReference>
<proteinExistence type="inferred from homology"/>
<dbReference type="HAMAP" id="MF_00033">
    <property type="entry name" value="MurG"/>
    <property type="match status" value="1"/>
</dbReference>
<comment type="caution">
    <text evidence="14">The sequence shown here is derived from an EMBL/GenBank/DDBJ whole genome shotgun (WGS) entry which is preliminary data.</text>
</comment>
<name>A0A955L5H3_9BACT</name>
<comment type="similarity">
    <text evidence="10">Belongs to the glycosyltransferase 28 family. MurG subfamily.</text>
</comment>
<protein>
    <recommendedName>
        <fullName evidence="10">UDP-N-acetylglucosamine--N-acetylmuramyl-(pentapeptide) pyrophosphoryl-undecaprenol N-acetylglucosamine transferase</fullName>
        <ecNumber evidence="10">2.4.1.227</ecNumber>
    </recommendedName>
    <alternativeName>
        <fullName evidence="10">Undecaprenyl-PP-MurNAc-pentapeptide-UDPGlcNAc GlcNAc transferase</fullName>
    </alternativeName>
</protein>
<evidence type="ECO:0000256" key="10">
    <source>
        <dbReference type="HAMAP-Rule" id="MF_00033"/>
    </source>
</evidence>
<reference evidence="14" key="2">
    <citation type="journal article" date="2021" name="Microbiome">
        <title>Successional dynamics and alternative stable states in a saline activated sludge microbial community over 9 years.</title>
        <authorList>
            <person name="Wang Y."/>
            <person name="Ye J."/>
            <person name="Ju F."/>
            <person name="Liu L."/>
            <person name="Boyd J.A."/>
            <person name="Deng Y."/>
            <person name="Parks D.H."/>
            <person name="Jiang X."/>
            <person name="Yin X."/>
            <person name="Woodcroft B.J."/>
            <person name="Tyson G.W."/>
            <person name="Hugenholtz P."/>
            <person name="Polz M.F."/>
            <person name="Zhang T."/>
        </authorList>
    </citation>
    <scope>NUCLEOTIDE SEQUENCE</scope>
    <source>
        <strain evidence="14">HKST-UBA14</strain>
    </source>
</reference>
<dbReference type="GO" id="GO:0005886">
    <property type="term" value="C:plasma membrane"/>
    <property type="evidence" value="ECO:0007669"/>
    <property type="project" value="UniProtKB-SubCell"/>
</dbReference>
<evidence type="ECO:0000256" key="5">
    <source>
        <dbReference type="ARBA" id="ARBA00022960"/>
    </source>
</evidence>
<dbReference type="Pfam" id="PF04101">
    <property type="entry name" value="Glyco_tran_28_C"/>
    <property type="match status" value="1"/>
</dbReference>
<dbReference type="GO" id="GO:0071555">
    <property type="term" value="P:cell wall organization"/>
    <property type="evidence" value="ECO:0007669"/>
    <property type="project" value="UniProtKB-KW"/>
</dbReference>
<keyword evidence="8 10" id="KW-0131">Cell cycle</keyword>
<keyword evidence="4 10" id="KW-0808">Transferase</keyword>
<dbReference type="GO" id="GO:0008360">
    <property type="term" value="P:regulation of cell shape"/>
    <property type="evidence" value="ECO:0007669"/>
    <property type="project" value="UniProtKB-KW"/>
</dbReference>
<keyword evidence="6 10" id="KW-0573">Peptidoglycan synthesis</keyword>
<keyword evidence="3 10" id="KW-0328">Glycosyltransferase</keyword>
<evidence type="ECO:0000256" key="4">
    <source>
        <dbReference type="ARBA" id="ARBA00022679"/>
    </source>
</evidence>
<comment type="catalytic activity">
    <reaction evidence="10">
        <text>di-trans,octa-cis-undecaprenyl diphospho-N-acetyl-alpha-D-muramoyl-L-alanyl-D-glutamyl-meso-2,6-diaminopimeloyl-D-alanyl-D-alanine + UDP-N-acetyl-alpha-D-glucosamine = di-trans,octa-cis-undecaprenyl diphospho-[N-acetyl-alpha-D-glucosaminyl-(1-&gt;4)]-N-acetyl-alpha-D-muramoyl-L-alanyl-D-glutamyl-meso-2,6-diaminopimeloyl-D-alanyl-D-alanine + UDP + H(+)</text>
        <dbReference type="Rhea" id="RHEA:31227"/>
        <dbReference type="ChEBI" id="CHEBI:15378"/>
        <dbReference type="ChEBI" id="CHEBI:57705"/>
        <dbReference type="ChEBI" id="CHEBI:58223"/>
        <dbReference type="ChEBI" id="CHEBI:61387"/>
        <dbReference type="ChEBI" id="CHEBI:61388"/>
        <dbReference type="EC" id="2.4.1.227"/>
    </reaction>
</comment>
<feature type="transmembrane region" description="Helical" evidence="11">
    <location>
        <begin position="83"/>
        <end position="102"/>
    </location>
</feature>
<keyword evidence="11" id="KW-1133">Transmembrane helix</keyword>
<dbReference type="EMBL" id="JAGQLK010000040">
    <property type="protein sequence ID" value="MCA9383222.1"/>
    <property type="molecule type" value="Genomic_DNA"/>
</dbReference>
<comment type="function">
    <text evidence="10">Cell wall formation. Catalyzes the transfer of a GlcNAc subunit on undecaprenyl-pyrophosphoryl-MurNAc-pentapeptide (lipid intermediate I) to form undecaprenyl-pyrophosphoryl-MurNAc-(pentapeptide)GlcNAc (lipid intermediate II).</text>
</comment>
<feature type="binding site" evidence="10">
    <location>
        <position position="311"/>
    </location>
    <ligand>
        <name>UDP-N-acetyl-alpha-D-glucosamine</name>
        <dbReference type="ChEBI" id="CHEBI:57705"/>
    </ligand>
</feature>
<feature type="transmembrane region" description="Helical" evidence="11">
    <location>
        <begin position="108"/>
        <end position="128"/>
    </location>
</feature>
<feature type="domain" description="Glycosyl transferase family 28 C-terminal" evidence="13">
    <location>
        <begin position="197"/>
        <end position="346"/>
    </location>
</feature>
<gene>
    <name evidence="10" type="primary">murG</name>
    <name evidence="14" type="ORF">KC909_02550</name>
</gene>
<dbReference type="AlphaFoldDB" id="A0A955L5H3"/>
<dbReference type="GO" id="GO:0050511">
    <property type="term" value="F:undecaprenyldiphospho-muramoylpentapeptide beta-N-acetylglucosaminyltransferase activity"/>
    <property type="evidence" value="ECO:0007669"/>
    <property type="project" value="UniProtKB-UniRule"/>
</dbReference>
<evidence type="ECO:0000256" key="1">
    <source>
        <dbReference type="ARBA" id="ARBA00022475"/>
    </source>
</evidence>
<keyword evidence="2 10" id="KW-0132">Cell division</keyword>
<comment type="caution">
    <text evidence="10">Lacks conserved residue(s) required for the propagation of feature annotation.</text>
</comment>
<dbReference type="SUPFAM" id="SSF53756">
    <property type="entry name" value="UDP-Glycosyltransferase/glycogen phosphorylase"/>
    <property type="match status" value="1"/>
</dbReference>
<keyword evidence="11" id="KW-0812">Transmembrane</keyword>
<evidence type="ECO:0000259" key="13">
    <source>
        <dbReference type="Pfam" id="PF04101"/>
    </source>
</evidence>